<evidence type="ECO:0000259" key="10">
    <source>
        <dbReference type="Pfam" id="PF13359"/>
    </source>
</evidence>
<evidence type="ECO:0000256" key="2">
    <source>
        <dbReference type="ARBA" id="ARBA00004123"/>
    </source>
</evidence>
<evidence type="ECO:0000313" key="11">
    <source>
        <dbReference type="EMBL" id="KAL3398218.1"/>
    </source>
</evidence>
<keyword evidence="7" id="KW-0539">Nucleus</keyword>
<evidence type="ECO:0000256" key="3">
    <source>
        <dbReference type="ARBA" id="ARBA00006958"/>
    </source>
</evidence>
<dbReference type="GO" id="GO:0005634">
    <property type="term" value="C:nucleus"/>
    <property type="evidence" value="ECO:0007669"/>
    <property type="project" value="UniProtKB-SubCell"/>
</dbReference>
<sequence>MSVESFNYILLKIEGHLEKRWCNLHNSPMYPEERLVIALRSLATGGSYSTLAYTFMRETSTVSGVIIEFLDVMWSVLQPVHMPVPAVRDFKRIAEEFLEKWKIPNCIGALDGKHIRIKKTANSGSLYYNYKKYFSSVLQAVVDANTRFITIDICKYGSLSNGGIFNASLTKMALTEKILTIPTPSNLPSSHVKCPHFFIGDGAYTLCDYLMTPFRRFNLTPAAKVYNKRLSRARCIVENAFGRISQKWRILYTTIQQAPEQVEKIVKAICILHKTLLDQDMFMGLAGSDMPWSRRAEESRSEAPRGGIEVRAAETCTCLADERDTDFSCVRGGFTIIIDLIRRPDTEGTDTLSSRPLGGAADDDTDTDTLDTAGSLLSGGTDEAIAVGVTRPLRLPLRSRLRSLSLTMSEVRGAARRSFFLESIFIYHLALLGLTLGAMTCCLPLSQCEDIMRIAAERLADLIVAWGQTSCRLRYAL</sequence>
<keyword evidence="5" id="KW-0479">Metal-binding</keyword>
<dbReference type="EMBL" id="JBJJXI010000060">
    <property type="protein sequence ID" value="KAL3398218.1"/>
    <property type="molecule type" value="Genomic_DNA"/>
</dbReference>
<accession>A0ABD2WZP6</accession>
<comment type="subcellular location">
    <subcellularLocation>
        <location evidence="2">Nucleus</location>
    </subcellularLocation>
</comment>
<dbReference type="Proteomes" id="UP001627154">
    <property type="component" value="Unassembled WGS sequence"/>
</dbReference>
<evidence type="ECO:0000256" key="1">
    <source>
        <dbReference type="ARBA" id="ARBA00001968"/>
    </source>
</evidence>
<dbReference type="InterPro" id="IPR027806">
    <property type="entry name" value="HARBI1_dom"/>
</dbReference>
<keyword evidence="12" id="KW-1185">Reference proteome</keyword>
<keyword evidence="9" id="KW-0472">Membrane</keyword>
<feature type="domain" description="DDE Tnp4" evidence="10">
    <location>
        <begin position="110"/>
        <end position="273"/>
    </location>
</feature>
<dbReference type="GO" id="GO:0004518">
    <property type="term" value="F:nuclease activity"/>
    <property type="evidence" value="ECO:0007669"/>
    <property type="project" value="UniProtKB-KW"/>
</dbReference>
<name>A0ABD2WZP6_9HYME</name>
<evidence type="ECO:0000256" key="6">
    <source>
        <dbReference type="ARBA" id="ARBA00022801"/>
    </source>
</evidence>
<evidence type="ECO:0000256" key="9">
    <source>
        <dbReference type="SAM" id="Phobius"/>
    </source>
</evidence>
<dbReference type="PANTHER" id="PTHR22930">
    <property type="match status" value="1"/>
</dbReference>
<dbReference type="GO" id="GO:0046872">
    <property type="term" value="F:metal ion binding"/>
    <property type="evidence" value="ECO:0007669"/>
    <property type="project" value="UniProtKB-KW"/>
</dbReference>
<dbReference type="PANTHER" id="PTHR22930:SF269">
    <property type="entry name" value="NUCLEASE HARBI1-LIKE PROTEIN"/>
    <property type="match status" value="1"/>
</dbReference>
<keyword evidence="9" id="KW-1133">Transmembrane helix</keyword>
<feature type="region of interest" description="Disordered" evidence="8">
    <location>
        <begin position="348"/>
        <end position="367"/>
    </location>
</feature>
<evidence type="ECO:0000256" key="4">
    <source>
        <dbReference type="ARBA" id="ARBA00022722"/>
    </source>
</evidence>
<gene>
    <name evidence="11" type="ORF">TKK_008419</name>
</gene>
<dbReference type="GO" id="GO:0016787">
    <property type="term" value="F:hydrolase activity"/>
    <property type="evidence" value="ECO:0007669"/>
    <property type="project" value="UniProtKB-KW"/>
</dbReference>
<feature type="transmembrane region" description="Helical" evidence="9">
    <location>
        <begin position="425"/>
        <end position="445"/>
    </location>
</feature>
<keyword evidence="9" id="KW-0812">Transmembrane</keyword>
<dbReference type="Pfam" id="PF13359">
    <property type="entry name" value="DDE_Tnp_4"/>
    <property type="match status" value="1"/>
</dbReference>
<keyword evidence="6" id="KW-0378">Hydrolase</keyword>
<dbReference type="InterPro" id="IPR045249">
    <property type="entry name" value="HARBI1-like"/>
</dbReference>
<comment type="similarity">
    <text evidence="3">Belongs to the HARBI1 family.</text>
</comment>
<reference evidence="11 12" key="1">
    <citation type="journal article" date="2024" name="bioRxiv">
        <title>A reference genome for Trichogramma kaykai: A tiny desert-dwelling parasitoid wasp with competing sex-ratio distorters.</title>
        <authorList>
            <person name="Culotta J."/>
            <person name="Lindsey A.R."/>
        </authorList>
    </citation>
    <scope>NUCLEOTIDE SEQUENCE [LARGE SCALE GENOMIC DNA]</scope>
    <source>
        <strain evidence="11 12">KSX58</strain>
    </source>
</reference>
<evidence type="ECO:0000256" key="8">
    <source>
        <dbReference type="SAM" id="MobiDB-lite"/>
    </source>
</evidence>
<evidence type="ECO:0000256" key="5">
    <source>
        <dbReference type="ARBA" id="ARBA00022723"/>
    </source>
</evidence>
<keyword evidence="4" id="KW-0540">Nuclease</keyword>
<dbReference type="AlphaFoldDB" id="A0ABD2WZP6"/>
<comment type="cofactor">
    <cofactor evidence="1">
        <name>a divalent metal cation</name>
        <dbReference type="ChEBI" id="CHEBI:60240"/>
    </cofactor>
</comment>
<organism evidence="11 12">
    <name type="scientific">Trichogramma kaykai</name>
    <dbReference type="NCBI Taxonomy" id="54128"/>
    <lineage>
        <taxon>Eukaryota</taxon>
        <taxon>Metazoa</taxon>
        <taxon>Ecdysozoa</taxon>
        <taxon>Arthropoda</taxon>
        <taxon>Hexapoda</taxon>
        <taxon>Insecta</taxon>
        <taxon>Pterygota</taxon>
        <taxon>Neoptera</taxon>
        <taxon>Endopterygota</taxon>
        <taxon>Hymenoptera</taxon>
        <taxon>Apocrita</taxon>
        <taxon>Proctotrupomorpha</taxon>
        <taxon>Chalcidoidea</taxon>
        <taxon>Trichogrammatidae</taxon>
        <taxon>Trichogramma</taxon>
    </lineage>
</organism>
<evidence type="ECO:0000313" key="12">
    <source>
        <dbReference type="Proteomes" id="UP001627154"/>
    </source>
</evidence>
<evidence type="ECO:0000256" key="7">
    <source>
        <dbReference type="ARBA" id="ARBA00023242"/>
    </source>
</evidence>
<proteinExistence type="inferred from homology"/>
<protein>
    <recommendedName>
        <fullName evidence="10">DDE Tnp4 domain-containing protein</fullName>
    </recommendedName>
</protein>
<comment type="caution">
    <text evidence="11">The sequence shown here is derived from an EMBL/GenBank/DDBJ whole genome shotgun (WGS) entry which is preliminary data.</text>
</comment>